<dbReference type="Gene3D" id="1.10.3700.10">
    <property type="entry name" value="AGR C 984p-like"/>
    <property type="match status" value="1"/>
</dbReference>
<proteinExistence type="predicted"/>
<name>A0A850Q7Y2_9RHOB</name>
<protein>
    <submittedName>
        <fullName evidence="1">DUF1217 domain-containing protein</fullName>
    </submittedName>
</protein>
<accession>A0A850Q7Y2</accession>
<dbReference type="Pfam" id="PF06748">
    <property type="entry name" value="DUF1217"/>
    <property type="match status" value="1"/>
</dbReference>
<dbReference type="AlphaFoldDB" id="A0A850Q7Y2"/>
<dbReference type="EMBL" id="JABCJE010000001">
    <property type="protein sequence ID" value="NVO22449.1"/>
    <property type="molecule type" value="Genomic_DNA"/>
</dbReference>
<sequence>MSISALVPMDGLAGYRFLQRTRDQQEYLIAQTPMSQRLQTAFKERIGSIDTPAQLVNDRELLEVALGAFGLSSDIDSKFFIQKVLEEGTTDSTALANKLSDQRYQDFSKAFGFGDRTTPRTKLSGFADEILSQFKSASFEVSVGDQDESLRIALNADRMLEEIASSDDTSRIKWLSIIGNEPLLELVQGALGLPDGVTQLDLDRQVEIYEEKLSRQMGIDIDGLTDSEHRDKLIERYLIRASVDSFDTSSPGALALTLLSG</sequence>
<dbReference type="RefSeq" id="WP_177156696.1">
    <property type="nucleotide sequence ID" value="NZ_JABCJE010000001.1"/>
</dbReference>
<dbReference type="SUPFAM" id="SSF158837">
    <property type="entry name" value="AGR C 984p-like"/>
    <property type="match status" value="1"/>
</dbReference>
<reference evidence="1 2" key="1">
    <citation type="submission" date="2020-04" db="EMBL/GenBank/DDBJ databases">
        <title>Donghicola sp., a member of the Rhodobacteraceae family isolated from mangrove forest in Thailand.</title>
        <authorList>
            <person name="Charoenyingcharoen P."/>
            <person name="Yukphan P."/>
        </authorList>
    </citation>
    <scope>NUCLEOTIDE SEQUENCE [LARGE SCALE GENOMIC DNA]</scope>
    <source>
        <strain evidence="1 2">B5-SW-15</strain>
    </source>
</reference>
<dbReference type="InterPro" id="IPR023157">
    <property type="entry name" value="AGR-C-984p-like_sf"/>
</dbReference>
<evidence type="ECO:0000313" key="1">
    <source>
        <dbReference type="EMBL" id="NVO22449.1"/>
    </source>
</evidence>
<dbReference type="Proteomes" id="UP000592216">
    <property type="component" value="Unassembled WGS sequence"/>
</dbReference>
<gene>
    <name evidence="1" type="ORF">HJ536_03690</name>
</gene>
<comment type="caution">
    <text evidence="1">The sequence shown here is derived from an EMBL/GenBank/DDBJ whole genome shotgun (WGS) entry which is preliminary data.</text>
</comment>
<dbReference type="InterPro" id="IPR010626">
    <property type="entry name" value="DUF1217"/>
</dbReference>
<evidence type="ECO:0000313" key="2">
    <source>
        <dbReference type="Proteomes" id="UP000592216"/>
    </source>
</evidence>
<organism evidence="1 2">
    <name type="scientific">Donghicola mangrovi</name>
    <dbReference type="NCBI Taxonomy" id="2729614"/>
    <lineage>
        <taxon>Bacteria</taxon>
        <taxon>Pseudomonadati</taxon>
        <taxon>Pseudomonadota</taxon>
        <taxon>Alphaproteobacteria</taxon>
        <taxon>Rhodobacterales</taxon>
        <taxon>Roseobacteraceae</taxon>
        <taxon>Donghicola</taxon>
    </lineage>
</organism>